<dbReference type="AlphaFoldDB" id="A0AAV4KAD3"/>
<protein>
    <recommendedName>
        <fullName evidence="1">XdhC Rossmann domain-containing protein</fullName>
    </recommendedName>
</protein>
<comment type="caution">
    <text evidence="3">The sequence shown here is derived from an EMBL/GenBank/DDBJ whole genome shotgun (WGS) entry which is preliminary data.</text>
</comment>
<dbReference type="PANTHER" id="PTHR30388">
    <property type="entry name" value="ALDEHYDE OXIDOREDUCTASE MOLYBDENUM COFACTOR ASSEMBLY PROTEIN"/>
    <property type="match status" value="1"/>
</dbReference>
<organism evidence="3 5">
    <name type="scientific">Deinococcus wulumuqiensis</name>
    <dbReference type="NCBI Taxonomy" id="980427"/>
    <lineage>
        <taxon>Bacteria</taxon>
        <taxon>Thermotogati</taxon>
        <taxon>Deinococcota</taxon>
        <taxon>Deinococci</taxon>
        <taxon>Deinococcales</taxon>
        <taxon>Deinococcaceae</taxon>
        <taxon>Deinococcus</taxon>
    </lineage>
</organism>
<dbReference type="InterPro" id="IPR052698">
    <property type="entry name" value="MoCofactor_Util/Proc"/>
</dbReference>
<accession>A0AAV4KAD3</accession>
<dbReference type="Proteomes" id="UP000652720">
    <property type="component" value="Unassembled WGS sequence"/>
</dbReference>
<evidence type="ECO:0000313" key="5">
    <source>
        <dbReference type="Proteomes" id="UP000652720"/>
    </source>
</evidence>
<dbReference type="InterPro" id="IPR027051">
    <property type="entry name" value="XdhC_Rossmann_dom"/>
</dbReference>
<reference evidence="3" key="4">
    <citation type="submission" date="2023-08" db="EMBL/GenBank/DDBJ databases">
        <authorList>
            <person name="Sun Q."/>
            <person name="Zhou Y."/>
        </authorList>
    </citation>
    <scope>NUCLEOTIDE SEQUENCE</scope>
    <source>
        <strain evidence="2">CGMCC 1.8884</strain>
        <strain evidence="3">CGMCC 1.8885</strain>
    </source>
</reference>
<reference evidence="3" key="2">
    <citation type="journal article" date="2014" name="Int. J. Syst. Evol. Microbiol.">
        <title>Complete genome sequence of Corynebacterium casei LMG S-19264T (=DSM 44701T), isolated from a smear-ripened cheese.</title>
        <authorList>
            <consortium name="US DOE Joint Genome Institute (JGI-PGF)"/>
            <person name="Walter F."/>
            <person name="Albersmeier A."/>
            <person name="Kalinowski J."/>
            <person name="Ruckert C."/>
        </authorList>
    </citation>
    <scope>NUCLEOTIDE SEQUENCE</scope>
    <source>
        <strain evidence="3">CGMCC 1.8885</strain>
    </source>
</reference>
<evidence type="ECO:0000313" key="3">
    <source>
        <dbReference type="EMBL" id="GGI94606.1"/>
    </source>
</evidence>
<evidence type="ECO:0000259" key="1">
    <source>
        <dbReference type="Pfam" id="PF13478"/>
    </source>
</evidence>
<sequence>MASSDALNAIDETYPTFLSLCAELAGQGAGQGEQGAVLITLVGSGGRGQAAGRRAWALADGTLRGTLTLGSCADGQLRREVEAVQESGSGRLVSLNLGSGDDYEFGLTCSGNVTAQLTPMSPGHPLWAWLAARREAGEDVQVFTPLGDGAGPTWARSAAGDLSPQAVPDEAKAFTEQRPAPPTFLIVGADPVAPPMAKMARTLGLRVVVTDDQAGRMTPAHLPDAHERLIVPAGHDLLLPDLKPGDGVVVLSHNYAHELSVLGRVLGGPASYVALVASRRRGQALVRFMAETGTPPDALAHLRTPAGLDLGLSSPAGIALSVLSEYVQTVRGAGAQPLSERVE</sequence>
<dbReference type="EMBL" id="BMMA01000064">
    <property type="protein sequence ID" value="GGI94606.1"/>
    <property type="molecule type" value="Genomic_DNA"/>
</dbReference>
<reference evidence="4" key="3">
    <citation type="journal article" date="2019" name="Int. J. Syst. Evol. Microbiol.">
        <title>The Global Catalogue of Microorganisms (GCM) 10K type strain sequencing project: providing services to taxonomists for standard genome sequencing and annotation.</title>
        <authorList>
            <consortium name="The Broad Institute Genomics Platform"/>
            <consortium name="The Broad Institute Genome Sequencing Center for Infectious Disease"/>
            <person name="Wu L."/>
            <person name="Ma J."/>
        </authorList>
    </citation>
    <scope>NUCLEOTIDE SEQUENCE [LARGE SCALE GENOMIC DNA]</scope>
    <source>
        <strain evidence="4">CGMCC 1.8884</strain>
    </source>
</reference>
<dbReference type="Pfam" id="PF13478">
    <property type="entry name" value="XdhC_C"/>
    <property type="match status" value="1"/>
</dbReference>
<proteinExistence type="predicted"/>
<dbReference type="EMBL" id="BMLZ01000085">
    <property type="protein sequence ID" value="GGI68995.1"/>
    <property type="molecule type" value="Genomic_DNA"/>
</dbReference>
<evidence type="ECO:0000313" key="4">
    <source>
        <dbReference type="Proteomes" id="UP000630135"/>
    </source>
</evidence>
<dbReference type="Gene3D" id="3.40.50.720">
    <property type="entry name" value="NAD(P)-binding Rossmann-like Domain"/>
    <property type="match status" value="1"/>
</dbReference>
<feature type="domain" description="XdhC Rossmann" evidence="1">
    <location>
        <begin position="185"/>
        <end position="325"/>
    </location>
</feature>
<reference evidence="2" key="1">
    <citation type="journal article" date="2014" name="Int. J. Syst. Evol. Microbiol.">
        <title>Complete genome of a new Firmicutes species belonging to the dominant human colonic microbiota ('Ruminococcus bicirculans') reveals two chromosomes and a selective capacity to utilize plant glucans.</title>
        <authorList>
            <consortium name="NISC Comparative Sequencing Program"/>
            <person name="Wegmann U."/>
            <person name="Louis P."/>
            <person name="Goesmann A."/>
            <person name="Henrissat B."/>
            <person name="Duncan S.H."/>
            <person name="Flint H.J."/>
        </authorList>
    </citation>
    <scope>NUCLEOTIDE SEQUENCE</scope>
    <source>
        <strain evidence="2">CGMCC 1.8884</strain>
    </source>
</reference>
<dbReference type="GeneID" id="59164343"/>
<keyword evidence="4" id="KW-1185">Reference proteome</keyword>
<gene>
    <name evidence="2" type="ORF">GCM10008021_31450</name>
    <name evidence="3" type="ORF">GCM10010914_31470</name>
</gene>
<dbReference type="Proteomes" id="UP000630135">
    <property type="component" value="Unassembled WGS sequence"/>
</dbReference>
<dbReference type="PANTHER" id="PTHR30388:SF4">
    <property type="entry name" value="MOLYBDENUM COFACTOR INSERTION CHAPERONE PAOD"/>
    <property type="match status" value="1"/>
</dbReference>
<name>A0AAV4KAD3_9DEIO</name>
<dbReference type="RefSeq" id="WP_017871999.1">
    <property type="nucleotide sequence ID" value="NZ_BMLZ01000085.1"/>
</dbReference>
<evidence type="ECO:0000313" key="2">
    <source>
        <dbReference type="EMBL" id="GGI68995.1"/>
    </source>
</evidence>